<dbReference type="Gene3D" id="3.40.50.300">
    <property type="entry name" value="P-loop containing nucleotide triphosphate hydrolases"/>
    <property type="match status" value="1"/>
</dbReference>
<dbReference type="SUPFAM" id="SSF54862">
    <property type="entry name" value="4Fe-4S ferredoxins"/>
    <property type="match status" value="1"/>
</dbReference>
<dbReference type="Gene3D" id="3.30.70.20">
    <property type="match status" value="1"/>
</dbReference>
<evidence type="ECO:0000259" key="1">
    <source>
        <dbReference type="PROSITE" id="PS51379"/>
    </source>
</evidence>
<sequence>MGKKQQELVIISGKGGTGKTSIVASFAALAGKCVMADCDVDAADLHLVLDPQVIRSESFSGGKRASVITERCTACGTCAEVCRFDAVTFDGPPNSRVEKTFRIDPVACEGCGVCSWFCEDDAIDFGPAVNGEWFVSETRHGPMVHARLGIAEENSGKLVSLVRKEAMNLAEERGIGLVVIDGSPGIGCPVIASITGADMVLVVTEPTVSGLHDLLRVADLTRHFATPAMVCINKWDLNPQVASEIEEQACKQGLRIAGKVRYDRAVTKAQINRLSVVEYQDNGCSGDIRSVWESVSSLMQST</sequence>
<protein>
    <submittedName>
        <fullName evidence="2">(4Fe-4S)-binding protein</fullName>
    </submittedName>
</protein>
<dbReference type="EMBL" id="CAADRM010000063">
    <property type="protein sequence ID" value="VFU13006.1"/>
    <property type="molecule type" value="Genomic_DNA"/>
</dbReference>
<dbReference type="InterPro" id="IPR027417">
    <property type="entry name" value="P-loop_NTPase"/>
</dbReference>
<accession>A0A485M2A1</accession>
<dbReference type="PANTHER" id="PTHR43534">
    <property type="entry name" value="MIND SUPERFAMILY P-LOOP ATPASE CONTAINING AN INSERTED FERREDOXIN DOMAIN"/>
    <property type="match status" value="1"/>
</dbReference>
<dbReference type="PROSITE" id="PS00198">
    <property type="entry name" value="4FE4S_FER_1"/>
    <property type="match status" value="1"/>
</dbReference>
<proteinExistence type="predicted"/>
<evidence type="ECO:0000313" key="2">
    <source>
        <dbReference type="EMBL" id="VFU13006.1"/>
    </source>
</evidence>
<dbReference type="CDD" id="cd03110">
    <property type="entry name" value="SIMIBI_bact_arch"/>
    <property type="match status" value="1"/>
</dbReference>
<feature type="domain" description="4Fe-4S ferredoxin-type" evidence="1">
    <location>
        <begin position="63"/>
        <end position="92"/>
    </location>
</feature>
<name>A0A485M2A1_9ZZZZ</name>
<dbReference type="InterPro" id="IPR002586">
    <property type="entry name" value="CobQ/CobB/MinD/ParA_Nub-bd_dom"/>
</dbReference>
<dbReference type="PANTHER" id="PTHR43534:SF1">
    <property type="entry name" value="4FE-4S CLUSTER CONTAINING PARA FAMILY ATPASE PROTEIN"/>
    <property type="match status" value="1"/>
</dbReference>
<feature type="domain" description="4Fe-4S ferredoxin-type" evidence="1">
    <location>
        <begin position="99"/>
        <end position="128"/>
    </location>
</feature>
<dbReference type="SUPFAM" id="SSF52540">
    <property type="entry name" value="P-loop containing nucleoside triphosphate hydrolases"/>
    <property type="match status" value="1"/>
</dbReference>
<dbReference type="InterPro" id="IPR017900">
    <property type="entry name" value="4Fe4S_Fe_S_CS"/>
</dbReference>
<dbReference type="Pfam" id="PF00037">
    <property type="entry name" value="Fer4"/>
    <property type="match status" value="1"/>
</dbReference>
<organism evidence="2">
    <name type="scientific">anaerobic digester metagenome</name>
    <dbReference type="NCBI Taxonomy" id="1263854"/>
    <lineage>
        <taxon>unclassified sequences</taxon>
        <taxon>metagenomes</taxon>
        <taxon>ecological metagenomes</taxon>
    </lineage>
</organism>
<dbReference type="PROSITE" id="PS51379">
    <property type="entry name" value="4FE4S_FER_2"/>
    <property type="match status" value="2"/>
</dbReference>
<dbReference type="AlphaFoldDB" id="A0A485M2A1"/>
<gene>
    <name evidence="2" type="ORF">SCFA_1550007</name>
</gene>
<reference evidence="2" key="1">
    <citation type="submission" date="2019-03" db="EMBL/GenBank/DDBJ databases">
        <authorList>
            <person name="Hao L."/>
        </authorList>
    </citation>
    <scope>NUCLEOTIDE SEQUENCE</scope>
</reference>
<dbReference type="Pfam" id="PF01656">
    <property type="entry name" value="CbiA"/>
    <property type="match status" value="1"/>
</dbReference>
<dbReference type="InterPro" id="IPR017896">
    <property type="entry name" value="4Fe4S_Fe-S-bd"/>
</dbReference>